<dbReference type="Pfam" id="PF00355">
    <property type="entry name" value="Rieske"/>
    <property type="match status" value="1"/>
</dbReference>
<comment type="cofactor">
    <cofactor evidence="5">
        <name>[2Fe-2S] cluster</name>
        <dbReference type="ChEBI" id="CHEBI:190135"/>
    </cofactor>
</comment>
<protein>
    <recommendedName>
        <fullName evidence="6">Rieske domain-containing protein</fullName>
    </recommendedName>
</protein>
<organism evidence="7 8">
    <name type="scientific">Apiospora rasikravindrae</name>
    <dbReference type="NCBI Taxonomy" id="990691"/>
    <lineage>
        <taxon>Eukaryota</taxon>
        <taxon>Fungi</taxon>
        <taxon>Dikarya</taxon>
        <taxon>Ascomycota</taxon>
        <taxon>Pezizomycotina</taxon>
        <taxon>Sordariomycetes</taxon>
        <taxon>Xylariomycetidae</taxon>
        <taxon>Amphisphaeriales</taxon>
        <taxon>Apiosporaceae</taxon>
        <taxon>Apiospora</taxon>
    </lineage>
</organism>
<dbReference type="PANTHER" id="PTHR21496">
    <property type="entry name" value="FERREDOXIN-RELATED"/>
    <property type="match status" value="1"/>
</dbReference>
<evidence type="ECO:0000256" key="2">
    <source>
        <dbReference type="ARBA" id="ARBA00022723"/>
    </source>
</evidence>
<dbReference type="Gene3D" id="2.102.10.10">
    <property type="entry name" value="Rieske [2Fe-2S] iron-sulphur domain"/>
    <property type="match status" value="1"/>
</dbReference>
<evidence type="ECO:0000313" key="8">
    <source>
        <dbReference type="Proteomes" id="UP001444661"/>
    </source>
</evidence>
<keyword evidence="2" id="KW-0479">Metal-binding</keyword>
<evidence type="ECO:0000313" key="7">
    <source>
        <dbReference type="EMBL" id="KAK8016596.1"/>
    </source>
</evidence>
<sequence length="210" mass="23033">MATTLPFAFGNRRGDPWNFVGLASSFPNLDLDGKAVSERRPCNPEGSKAPGCKVYRVPRNTPGVTEASEEDAGVPDTTTLKDQVLVFQYKGKFHAIDNRCPHSSYPLSRGSPFDIEDFGIKLSSGISCPKHDWSFDLHTGQGDRGAYKLAIWEIDLRPVTKSSTEGQEQADDQEVWNSPAPLVLPGISFGGRIASYSLRYATLVKTVRVI</sequence>
<dbReference type="EMBL" id="JAQQWK010000014">
    <property type="protein sequence ID" value="KAK8016596.1"/>
    <property type="molecule type" value="Genomic_DNA"/>
</dbReference>
<proteinExistence type="predicted"/>
<dbReference type="PROSITE" id="PS51296">
    <property type="entry name" value="RIESKE"/>
    <property type="match status" value="1"/>
</dbReference>
<name>A0ABR1RPX7_9PEZI</name>
<evidence type="ECO:0000256" key="4">
    <source>
        <dbReference type="ARBA" id="ARBA00023014"/>
    </source>
</evidence>
<keyword evidence="4" id="KW-0411">Iron-sulfur</keyword>
<gene>
    <name evidence="7" type="ORF">PG993_014785</name>
</gene>
<accession>A0ABR1RPX7</accession>
<dbReference type="SUPFAM" id="SSF50022">
    <property type="entry name" value="ISP domain"/>
    <property type="match status" value="1"/>
</dbReference>
<keyword evidence="8" id="KW-1185">Reference proteome</keyword>
<dbReference type="PANTHER" id="PTHR21496:SF0">
    <property type="entry name" value="RIESKE DOMAIN-CONTAINING PROTEIN"/>
    <property type="match status" value="1"/>
</dbReference>
<feature type="domain" description="Rieske" evidence="6">
    <location>
        <begin position="62"/>
        <end position="141"/>
    </location>
</feature>
<reference evidence="7 8" key="1">
    <citation type="submission" date="2023-01" db="EMBL/GenBank/DDBJ databases">
        <title>Analysis of 21 Apiospora genomes using comparative genomics revels a genus with tremendous synthesis potential of carbohydrate active enzymes and secondary metabolites.</title>
        <authorList>
            <person name="Sorensen T."/>
        </authorList>
    </citation>
    <scope>NUCLEOTIDE SEQUENCE [LARGE SCALE GENOMIC DNA]</scope>
    <source>
        <strain evidence="7 8">CBS 33761</strain>
    </source>
</reference>
<evidence type="ECO:0000259" key="6">
    <source>
        <dbReference type="PROSITE" id="PS51296"/>
    </source>
</evidence>
<keyword evidence="3" id="KW-0408">Iron</keyword>
<keyword evidence="1" id="KW-0001">2Fe-2S</keyword>
<comment type="caution">
    <text evidence="7">The sequence shown here is derived from an EMBL/GenBank/DDBJ whole genome shotgun (WGS) entry which is preliminary data.</text>
</comment>
<dbReference type="InterPro" id="IPR036922">
    <property type="entry name" value="Rieske_2Fe-2S_sf"/>
</dbReference>
<dbReference type="InterPro" id="IPR017941">
    <property type="entry name" value="Rieske_2Fe-2S"/>
</dbReference>
<evidence type="ECO:0000256" key="1">
    <source>
        <dbReference type="ARBA" id="ARBA00022714"/>
    </source>
</evidence>
<evidence type="ECO:0000256" key="5">
    <source>
        <dbReference type="ARBA" id="ARBA00034078"/>
    </source>
</evidence>
<evidence type="ECO:0000256" key="3">
    <source>
        <dbReference type="ARBA" id="ARBA00023004"/>
    </source>
</evidence>
<dbReference type="CDD" id="cd03467">
    <property type="entry name" value="Rieske"/>
    <property type="match status" value="1"/>
</dbReference>
<dbReference type="Proteomes" id="UP001444661">
    <property type="component" value="Unassembled WGS sequence"/>
</dbReference>